<name>A0A024S483_HYPJR</name>
<keyword evidence="2" id="KW-0472">Membrane</keyword>
<evidence type="ECO:0000313" key="4">
    <source>
        <dbReference type="Proteomes" id="UP000024376"/>
    </source>
</evidence>
<dbReference type="GO" id="GO:0005938">
    <property type="term" value="C:cell cortex"/>
    <property type="evidence" value="ECO:0007669"/>
    <property type="project" value="TreeGrafter"/>
</dbReference>
<evidence type="ECO:0000256" key="2">
    <source>
        <dbReference type="SAM" id="Phobius"/>
    </source>
</evidence>
<feature type="compositionally biased region" description="Basic and acidic residues" evidence="1">
    <location>
        <begin position="234"/>
        <end position="246"/>
    </location>
</feature>
<evidence type="ECO:0000313" key="3">
    <source>
        <dbReference type="EMBL" id="ETS00185.1"/>
    </source>
</evidence>
<dbReference type="GO" id="GO:0031505">
    <property type="term" value="P:fungal-type cell wall organization"/>
    <property type="evidence" value="ECO:0007669"/>
    <property type="project" value="TreeGrafter"/>
</dbReference>
<accession>A0A024S483</accession>
<feature type="region of interest" description="Disordered" evidence="1">
    <location>
        <begin position="220"/>
        <end position="246"/>
    </location>
</feature>
<dbReference type="GO" id="GO:0030866">
    <property type="term" value="P:cortical actin cytoskeleton organization"/>
    <property type="evidence" value="ECO:0007669"/>
    <property type="project" value="TreeGrafter"/>
</dbReference>
<dbReference type="PANTHER" id="PTHR36414">
    <property type="entry name" value="PROTEIN SUR7"/>
    <property type="match status" value="1"/>
</dbReference>
<dbReference type="GO" id="GO:0006897">
    <property type="term" value="P:endocytosis"/>
    <property type="evidence" value="ECO:0007669"/>
    <property type="project" value="TreeGrafter"/>
</dbReference>
<evidence type="ECO:0000256" key="1">
    <source>
        <dbReference type="SAM" id="MobiDB-lite"/>
    </source>
</evidence>
<organism evidence="3 4">
    <name type="scientific">Hypocrea jecorina (strain ATCC 56765 / BCRC 32924 / NRRL 11460 / Rut C-30)</name>
    <name type="common">Trichoderma reesei</name>
    <dbReference type="NCBI Taxonomy" id="1344414"/>
    <lineage>
        <taxon>Eukaryota</taxon>
        <taxon>Fungi</taxon>
        <taxon>Dikarya</taxon>
        <taxon>Ascomycota</taxon>
        <taxon>Pezizomycotina</taxon>
        <taxon>Sordariomycetes</taxon>
        <taxon>Hypocreomycetidae</taxon>
        <taxon>Hypocreales</taxon>
        <taxon>Hypocreaceae</taxon>
        <taxon>Trichoderma</taxon>
    </lineage>
</organism>
<reference evidence="4" key="1">
    <citation type="journal article" date="2013" name="Ind. Biotechnol.">
        <title>Comparative genomics analysis of Trichoderma reesei strains.</title>
        <authorList>
            <person name="Koike H."/>
            <person name="Aerts A."/>
            <person name="LaButti K."/>
            <person name="Grigoriev I.V."/>
            <person name="Baker S.E."/>
        </authorList>
    </citation>
    <scope>NUCLEOTIDE SEQUENCE [LARGE SCALE GENOMIC DNA]</scope>
    <source>
        <strain evidence="4">ATCC 56765 / BCRC 32924 / NRRL 11460 / Rut C-30</strain>
    </source>
</reference>
<dbReference type="Proteomes" id="UP000024376">
    <property type="component" value="Unassembled WGS sequence"/>
</dbReference>
<feature type="transmembrane region" description="Helical" evidence="2">
    <location>
        <begin position="7"/>
        <end position="28"/>
    </location>
</feature>
<dbReference type="PANTHER" id="PTHR36414:SF1">
    <property type="entry name" value="PROTEIN SUR7"/>
    <property type="match status" value="1"/>
</dbReference>
<keyword evidence="2" id="KW-0812">Transmembrane</keyword>
<dbReference type="GO" id="GO:0032185">
    <property type="term" value="P:septin cytoskeleton organization"/>
    <property type="evidence" value="ECO:0007669"/>
    <property type="project" value="TreeGrafter"/>
</dbReference>
<sequence>MALPKNALLGTAGLTLLSTSLLFIWFLILPGVADDTPFRKTYYLRADTSGITGARPVSQWTYFFICGRDNQDCGDAHPAIPFGFAWDSNAQNVPPGLGGSHGSHTTSFHYFFMWRFGWVFLLMTLFFEVLALFTAFISCCGRLGAALAFVVSSIALFWYSLAVALITATFVQARNRFHDAGRSAQIGAYAFGFLWGSYAALLIAVVLFALGIRSSSGFALPGRRRSTKAGSRGRSYDGRRVKDDYS</sequence>
<dbReference type="EMBL" id="KI911153">
    <property type="protein sequence ID" value="ETS00185.1"/>
    <property type="molecule type" value="Genomic_DNA"/>
</dbReference>
<dbReference type="GO" id="GO:0005886">
    <property type="term" value="C:plasma membrane"/>
    <property type="evidence" value="ECO:0007669"/>
    <property type="project" value="InterPro"/>
</dbReference>
<dbReference type="HOGENOM" id="CLU_059603_2_0_1"/>
<gene>
    <name evidence="3" type="ORF">M419DRAFT_10241</name>
</gene>
<dbReference type="InterPro" id="IPR009571">
    <property type="entry name" value="SUR7/Rim9-like_fungi"/>
</dbReference>
<proteinExistence type="predicted"/>
<feature type="transmembrane region" description="Helical" evidence="2">
    <location>
        <begin position="144"/>
        <end position="166"/>
    </location>
</feature>
<dbReference type="GO" id="GO:0045121">
    <property type="term" value="C:membrane raft"/>
    <property type="evidence" value="ECO:0007669"/>
    <property type="project" value="TreeGrafter"/>
</dbReference>
<feature type="transmembrane region" description="Helical" evidence="2">
    <location>
        <begin position="116"/>
        <end position="137"/>
    </location>
</feature>
<keyword evidence="2" id="KW-1133">Transmembrane helix</keyword>
<dbReference type="OrthoDB" id="5419460at2759"/>
<protein>
    <submittedName>
        <fullName evidence="3">Cortical patch protein</fullName>
    </submittedName>
</protein>
<feature type="transmembrane region" description="Helical" evidence="2">
    <location>
        <begin position="186"/>
        <end position="210"/>
    </location>
</feature>
<dbReference type="AlphaFoldDB" id="A0A024S483"/>
<dbReference type="KEGG" id="trr:M419DRAFT_10241"/>
<dbReference type="Pfam" id="PF06687">
    <property type="entry name" value="SUR7"/>
    <property type="match status" value="1"/>
</dbReference>